<dbReference type="KEGG" id="rtu:PR017_01525"/>
<dbReference type="CDD" id="cd06532">
    <property type="entry name" value="Glyco_transf_25"/>
    <property type="match status" value="1"/>
</dbReference>
<feature type="domain" description="Glycosyl transferase family 25" evidence="1">
    <location>
        <begin position="40"/>
        <end position="149"/>
    </location>
</feature>
<dbReference type="Proteomes" id="UP000249499">
    <property type="component" value="Chromosome"/>
</dbReference>
<dbReference type="RefSeq" id="WP_111217462.1">
    <property type="nucleotide sequence ID" value="NZ_CP117255.1"/>
</dbReference>
<gene>
    <name evidence="2" type="ORF">PR017_01525</name>
</gene>
<dbReference type="AlphaFoldDB" id="A0AAF1K4T0"/>
<name>A0AAF1K4T0_9HYPH</name>
<keyword evidence="3" id="KW-1185">Reference proteome</keyword>
<dbReference type="EMBL" id="CP117255">
    <property type="protein sequence ID" value="WFR95857.1"/>
    <property type="molecule type" value="Genomic_DNA"/>
</dbReference>
<dbReference type="Pfam" id="PF01755">
    <property type="entry name" value="Glyco_transf_25"/>
    <property type="match status" value="1"/>
</dbReference>
<accession>A0AAF1K4T0</accession>
<evidence type="ECO:0000259" key="1">
    <source>
        <dbReference type="Pfam" id="PF01755"/>
    </source>
</evidence>
<organism evidence="2 3">
    <name type="scientific">Rhizobium tumorigenes</name>
    <dbReference type="NCBI Taxonomy" id="2041385"/>
    <lineage>
        <taxon>Bacteria</taxon>
        <taxon>Pseudomonadati</taxon>
        <taxon>Pseudomonadota</taxon>
        <taxon>Alphaproteobacteria</taxon>
        <taxon>Hyphomicrobiales</taxon>
        <taxon>Rhizobiaceae</taxon>
        <taxon>Rhizobium/Agrobacterium group</taxon>
        <taxon>Rhizobium</taxon>
    </lineage>
</organism>
<sequence length="277" mass="30700">MHNAYHLERPQSLGLQKRATSVESSLSLKVEPSARPQTIKAFIVHLGRAKQRAGQVERLVEALPVPAEIIDAVDGLALSQADRERVYHRNLHKPAYPFPLSNSEIACFLSHRKAWAAIVEQGLDAGFVIEDDVELTAAFPAAFAAASACLTPGAFVRFPFRDNRESGEEVFSQDTARVIRPQVIGLGMVAQLVSRGAAIRLLQATEIFDRPVDTMVQMEWLLHLSPLTVLPGGVREISSTLGGTSMKRHSTFAEKLTREVMRPLYRAKVAFRSRYFV</sequence>
<protein>
    <submittedName>
        <fullName evidence="2">Glycosyltransferase family 25 protein</fullName>
    </submittedName>
</protein>
<evidence type="ECO:0000313" key="3">
    <source>
        <dbReference type="Proteomes" id="UP000249499"/>
    </source>
</evidence>
<reference evidence="3" key="2">
    <citation type="journal article" date="2023" name="MicrobiologyOpen">
        <title>Genomics of the tumorigenes clade of the family Rhizobiaceae and description of Rhizobium rhododendri sp. nov.</title>
        <authorList>
            <person name="Kuzmanovic N."/>
            <person name="diCenzo G.C."/>
            <person name="Bunk B."/>
            <person name="Sproeer C."/>
            <person name="Fruehling A."/>
            <person name="Neumann-Schaal M."/>
            <person name="Overmann J."/>
            <person name="Smalla K."/>
        </authorList>
    </citation>
    <scope>NUCLEOTIDE SEQUENCE [LARGE SCALE GENOMIC DNA]</scope>
    <source>
        <strain evidence="3">1078</strain>
    </source>
</reference>
<evidence type="ECO:0000313" key="2">
    <source>
        <dbReference type="EMBL" id="WFR95857.1"/>
    </source>
</evidence>
<reference evidence="2 3" key="1">
    <citation type="journal article" date="2018" name="Sci. Rep.">
        <title>Rhizobium tumorigenes sp. nov., a novel plant tumorigenic bacterium isolated from cane gall tumors on thornless blackberry.</title>
        <authorList>
            <person name="Kuzmanovi N."/>
            <person name="Smalla K."/>
            <person name="Gronow S."/>
            <person name="PuBawska J."/>
        </authorList>
    </citation>
    <scope>NUCLEOTIDE SEQUENCE [LARGE SCALE GENOMIC DNA]</scope>
    <source>
        <strain evidence="2 3">1078</strain>
    </source>
</reference>
<proteinExistence type="predicted"/>
<dbReference type="InterPro" id="IPR002654">
    <property type="entry name" value="Glyco_trans_25"/>
</dbReference>